<dbReference type="RefSeq" id="WP_129621854.1">
    <property type="nucleotide sequence ID" value="NZ_LR214972.1"/>
</dbReference>
<reference evidence="2 3" key="1">
    <citation type="submission" date="2019-01" db="EMBL/GenBank/DDBJ databases">
        <authorList>
            <consortium name="Pathogen Informatics"/>
        </authorList>
    </citation>
    <scope>NUCLEOTIDE SEQUENCE [LARGE SCALE GENOMIC DNA]</scope>
    <source>
        <strain evidence="2 3">NCTC10118</strain>
    </source>
</reference>
<sequence length="259" mass="32192">MKYAIMFAFWFILFLIWLILSIFLFIYIKNSRSNLIGQANLFFISTEYTQKYFQRRRLKLEDWFFDAVHKIFEKYELSYRKNVITLNWLWRIHGLIMASLLFFSDVMMNFLRLLEVNETIIIITYVLIIVLLVLVSIYFYSVYFNRWIILWINLDKIDQWREENKNLPDQNYFEPNDYFLKKLNFTKKQTKRLFIYCSWFVFNSFIHEINYDQFDNDIFATKEQYHYFLSIFPYNLVLINLKSYRKINKKRNLNSKEEH</sequence>
<keyword evidence="1" id="KW-1133">Transmembrane helix</keyword>
<gene>
    <name evidence="2" type="ORF">NCTC10118_00710</name>
</gene>
<keyword evidence="1" id="KW-0472">Membrane</keyword>
<feature type="transmembrane region" description="Helical" evidence="1">
    <location>
        <begin position="120"/>
        <end position="140"/>
    </location>
</feature>
<evidence type="ECO:0000313" key="2">
    <source>
        <dbReference type="EMBL" id="VEU63657.1"/>
    </source>
</evidence>
<evidence type="ECO:0000256" key="1">
    <source>
        <dbReference type="SAM" id="Phobius"/>
    </source>
</evidence>
<name>A0A449AFA3_9BACT</name>
<evidence type="ECO:0000313" key="3">
    <source>
        <dbReference type="Proteomes" id="UP000289952"/>
    </source>
</evidence>
<dbReference type="Proteomes" id="UP000289952">
    <property type="component" value="Chromosome"/>
</dbReference>
<dbReference type="AlphaFoldDB" id="A0A449AFA3"/>
<accession>A0A449AFA3</accession>
<feature type="transmembrane region" description="Helical" evidence="1">
    <location>
        <begin position="225"/>
        <end position="241"/>
    </location>
</feature>
<feature type="transmembrane region" description="Helical" evidence="1">
    <location>
        <begin position="88"/>
        <end position="108"/>
    </location>
</feature>
<proteinExistence type="predicted"/>
<dbReference type="EMBL" id="LR214972">
    <property type="protein sequence ID" value="VEU63657.1"/>
    <property type="molecule type" value="Genomic_DNA"/>
</dbReference>
<protein>
    <submittedName>
        <fullName evidence="2">Uncharacterized protein</fullName>
    </submittedName>
</protein>
<keyword evidence="1" id="KW-0812">Transmembrane</keyword>
<organism evidence="2 3">
    <name type="scientific">Mycoplasmopsis bovirhinis</name>
    <dbReference type="NCBI Taxonomy" id="29553"/>
    <lineage>
        <taxon>Bacteria</taxon>
        <taxon>Bacillati</taxon>
        <taxon>Mycoplasmatota</taxon>
        <taxon>Mycoplasmoidales</taxon>
        <taxon>Metamycoplasmataceae</taxon>
        <taxon>Mycoplasmopsis</taxon>
    </lineage>
</organism>
<feature type="transmembrane region" description="Helical" evidence="1">
    <location>
        <begin position="193"/>
        <end position="210"/>
    </location>
</feature>
<keyword evidence="3" id="KW-1185">Reference proteome</keyword>
<feature type="transmembrane region" description="Helical" evidence="1">
    <location>
        <begin position="6"/>
        <end position="28"/>
    </location>
</feature>